<dbReference type="RefSeq" id="XP_070861774.1">
    <property type="nucleotide sequence ID" value="XM_071006412.1"/>
</dbReference>
<name>A0ABR4MQN4_9PEZI</name>
<feature type="compositionally biased region" description="Low complexity" evidence="1">
    <location>
        <begin position="12"/>
        <end position="29"/>
    </location>
</feature>
<keyword evidence="2" id="KW-1133">Transmembrane helix</keyword>
<feature type="transmembrane region" description="Helical" evidence="2">
    <location>
        <begin position="572"/>
        <end position="591"/>
    </location>
</feature>
<keyword evidence="2" id="KW-0812">Transmembrane</keyword>
<feature type="compositionally biased region" description="Polar residues" evidence="1">
    <location>
        <begin position="75"/>
        <end position="90"/>
    </location>
</feature>
<evidence type="ECO:0000256" key="2">
    <source>
        <dbReference type="SAM" id="Phobius"/>
    </source>
</evidence>
<evidence type="ECO:0000313" key="4">
    <source>
        <dbReference type="Proteomes" id="UP001610728"/>
    </source>
</evidence>
<protein>
    <submittedName>
        <fullName evidence="3">Uncharacterized protein</fullName>
    </submittedName>
</protein>
<keyword evidence="2" id="KW-0472">Membrane</keyword>
<evidence type="ECO:0000313" key="3">
    <source>
        <dbReference type="EMBL" id="KAL2890594.1"/>
    </source>
</evidence>
<organism evidence="3 4">
    <name type="scientific">Ceratocystis lukuohia</name>
    <dbReference type="NCBI Taxonomy" id="2019550"/>
    <lineage>
        <taxon>Eukaryota</taxon>
        <taxon>Fungi</taxon>
        <taxon>Dikarya</taxon>
        <taxon>Ascomycota</taxon>
        <taxon>Pezizomycotina</taxon>
        <taxon>Sordariomycetes</taxon>
        <taxon>Hypocreomycetidae</taxon>
        <taxon>Microascales</taxon>
        <taxon>Ceratocystidaceae</taxon>
        <taxon>Ceratocystis</taxon>
    </lineage>
</organism>
<dbReference type="GeneID" id="98116769"/>
<feature type="compositionally biased region" description="Polar residues" evidence="1">
    <location>
        <begin position="30"/>
        <end position="41"/>
    </location>
</feature>
<feature type="compositionally biased region" description="Low complexity" evidence="1">
    <location>
        <begin position="103"/>
        <end position="123"/>
    </location>
</feature>
<proteinExistence type="predicted"/>
<keyword evidence="4" id="KW-1185">Reference proteome</keyword>
<accession>A0ABR4MQN4</accession>
<feature type="transmembrane region" description="Helical" evidence="2">
    <location>
        <begin position="603"/>
        <end position="625"/>
    </location>
</feature>
<comment type="caution">
    <text evidence="3">The sequence shown here is derived from an EMBL/GenBank/DDBJ whole genome shotgun (WGS) entry which is preliminary data.</text>
</comment>
<evidence type="ECO:0000256" key="1">
    <source>
        <dbReference type="SAM" id="MobiDB-lite"/>
    </source>
</evidence>
<reference evidence="3 4" key="1">
    <citation type="submission" date="2020-05" db="EMBL/GenBank/DDBJ databases">
        <title>Ceratocystis lukuohia genome.</title>
        <authorList>
            <person name="Harrington T.C."/>
            <person name="Kim K."/>
            <person name="Mayers C.G."/>
        </authorList>
    </citation>
    <scope>NUCLEOTIDE SEQUENCE [LARGE SCALE GENOMIC DNA]</scope>
    <source>
        <strain evidence="3 4">C4212</strain>
    </source>
</reference>
<dbReference type="EMBL" id="JABSNW010000002">
    <property type="protein sequence ID" value="KAL2890594.1"/>
    <property type="molecule type" value="Genomic_DNA"/>
</dbReference>
<gene>
    <name evidence="3" type="ORF">HOO65_021136</name>
</gene>
<feature type="region of interest" description="Disordered" evidence="1">
    <location>
        <begin position="1"/>
        <end position="133"/>
    </location>
</feature>
<dbReference type="Proteomes" id="UP001610728">
    <property type="component" value="Unassembled WGS sequence"/>
</dbReference>
<sequence length="850" mass="94503">MAYHRVNGNHLPSSDVADSPPSSATAVSPLDSSPSSATEQNVPAEDPSIFPATSPEVDAHDTPNSAVAAPPPNTTLPSSTEQGVPVSDQQIPPAAAVVGSEVSSHSPSHDAATSSSAASSSSPLRYLPPGARRRVSNLSDHRINIYGIPRSAVRAASSYASPCSVGEGQGLDSTSSNRELLITLYGQARLPGWLRKLSPQGTHFIARKMVDSVFPVPKKPRYSENDGLPNGCRVVNGLPRMLEGVVVDGYTSFKHFLLCKKHRLPIDLVYSIAHASAHNVNQSMGEVHNLSKSLITHAESLFQKWEGKVQSDAEELADEFDFKTFCGMAYKLWKCIIEECPSYYLTSFPQAPDICGLHPPDFFKLLVPHFLHEETDCLVPITCLHHIFADLLEDAQKAFKDVVDVSDTDAATEMDLVADVVFCDKRDLASPSTVLRHQTLFAIFRKIAFIIQTAGAWEFLFSYCSIEDGEVEMEKFVQDTDIDFTKLSVEKSLVIIASRFCVVLERPDLLKKCWAFVHDAYMMHKLNHAVILRHCVDSEYDAFGSYKHSKEDPSLFHTIGAGTIYVPARLRVFLISSVLMALGILYLWMSIRSASDDRFGNHVSLILLLAGAVLGIGPGIIRRGWTYYDFVRWRMPISGTSELGSRAYITALTVAKTYDLRISGPYNGVFPDLYCSAEGSLRVDVPIRLDDAQQHNTIYYSIDYDGVLVVRLHDKMTRMYPNRDFVRCRMPVRKTSQLGSDWYPAVLTVAKVYDIQLSGPYNSVFPDSYCSVRGTPKVDLPTRLRDVQGSDVAYNMDYDERLVVQLNEKRTKVYSNRINHLIRQDIEIDPLADVQTLKKLANRHKDILLA</sequence>